<dbReference type="PRINTS" id="PR00038">
    <property type="entry name" value="HTHLUXR"/>
</dbReference>
<dbReference type="SMART" id="SM00421">
    <property type="entry name" value="HTH_LUXR"/>
    <property type="match status" value="1"/>
</dbReference>
<organism evidence="9 10">
    <name type="scientific">Candidatus Aveggerthella stercoripullorum</name>
    <dbReference type="NCBI Taxonomy" id="2840688"/>
    <lineage>
        <taxon>Bacteria</taxon>
        <taxon>Bacillati</taxon>
        <taxon>Actinomycetota</taxon>
        <taxon>Coriobacteriia</taxon>
        <taxon>Eggerthellales</taxon>
        <taxon>Eggerthellaceae</taxon>
        <taxon>Eggerthellaceae incertae sedis</taxon>
        <taxon>Candidatus Aveggerthella</taxon>
    </lineage>
</organism>
<dbReference type="Gene3D" id="3.40.50.2300">
    <property type="match status" value="1"/>
</dbReference>
<dbReference type="SUPFAM" id="SSF52172">
    <property type="entry name" value="CheY-like"/>
    <property type="match status" value="1"/>
</dbReference>
<feature type="domain" description="Response regulatory" evidence="8">
    <location>
        <begin position="48"/>
        <end position="166"/>
    </location>
</feature>
<dbReference type="InterPro" id="IPR058245">
    <property type="entry name" value="NreC/VraR/RcsB-like_REC"/>
</dbReference>
<dbReference type="InterPro" id="IPR000792">
    <property type="entry name" value="Tscrpt_reg_LuxR_C"/>
</dbReference>
<dbReference type="GO" id="GO:0003677">
    <property type="term" value="F:DNA binding"/>
    <property type="evidence" value="ECO:0007669"/>
    <property type="project" value="UniProtKB-KW"/>
</dbReference>
<reference evidence="9" key="2">
    <citation type="journal article" date="2021" name="PeerJ">
        <title>Extensive microbial diversity within the chicken gut microbiome revealed by metagenomics and culture.</title>
        <authorList>
            <person name="Gilroy R."/>
            <person name="Ravi A."/>
            <person name="Getino M."/>
            <person name="Pursley I."/>
            <person name="Horton D.L."/>
            <person name="Alikhan N.F."/>
            <person name="Baker D."/>
            <person name="Gharbi K."/>
            <person name="Hall N."/>
            <person name="Watson M."/>
            <person name="Adriaenssens E.M."/>
            <person name="Foster-Nyarko E."/>
            <person name="Jarju S."/>
            <person name="Secka A."/>
            <person name="Antonio M."/>
            <person name="Oren A."/>
            <person name="Chaudhuri R.R."/>
            <person name="La Ragione R."/>
            <person name="Hildebrand F."/>
            <person name="Pallen M.J."/>
        </authorList>
    </citation>
    <scope>NUCLEOTIDE SEQUENCE</scope>
    <source>
        <strain evidence="9">ChiGjej1B1-2707</strain>
    </source>
</reference>
<evidence type="ECO:0000313" key="10">
    <source>
        <dbReference type="Proteomes" id="UP000824261"/>
    </source>
</evidence>
<evidence type="ECO:0000256" key="5">
    <source>
        <dbReference type="PROSITE-ProRule" id="PRU00169"/>
    </source>
</evidence>
<name>A0A9D0ZZ52_9ACTN</name>
<dbReference type="PROSITE" id="PS50110">
    <property type="entry name" value="RESPONSE_REGULATORY"/>
    <property type="match status" value="1"/>
</dbReference>
<evidence type="ECO:0000259" key="8">
    <source>
        <dbReference type="PROSITE" id="PS50110"/>
    </source>
</evidence>
<dbReference type="CDD" id="cd17535">
    <property type="entry name" value="REC_NarL-like"/>
    <property type="match status" value="1"/>
</dbReference>
<dbReference type="GO" id="GO:0000160">
    <property type="term" value="P:phosphorelay signal transduction system"/>
    <property type="evidence" value="ECO:0007669"/>
    <property type="project" value="InterPro"/>
</dbReference>
<evidence type="ECO:0000256" key="4">
    <source>
        <dbReference type="ARBA" id="ARBA00023163"/>
    </source>
</evidence>
<evidence type="ECO:0000256" key="1">
    <source>
        <dbReference type="ARBA" id="ARBA00022553"/>
    </source>
</evidence>
<dbReference type="SUPFAM" id="SSF46894">
    <property type="entry name" value="C-terminal effector domain of the bipartite response regulators"/>
    <property type="match status" value="1"/>
</dbReference>
<dbReference type="CDD" id="cd06170">
    <property type="entry name" value="LuxR_C_like"/>
    <property type="match status" value="1"/>
</dbReference>
<evidence type="ECO:0000313" key="9">
    <source>
        <dbReference type="EMBL" id="HIR00835.1"/>
    </source>
</evidence>
<dbReference type="PROSITE" id="PS50043">
    <property type="entry name" value="HTH_LUXR_2"/>
    <property type="match status" value="1"/>
</dbReference>
<dbReference type="SMART" id="SM00448">
    <property type="entry name" value="REC"/>
    <property type="match status" value="1"/>
</dbReference>
<feature type="modified residue" description="4-aspartylphosphate" evidence="5">
    <location>
        <position position="99"/>
    </location>
</feature>
<dbReference type="EMBL" id="DVGB01000008">
    <property type="protein sequence ID" value="HIR00835.1"/>
    <property type="molecule type" value="Genomic_DNA"/>
</dbReference>
<dbReference type="InterPro" id="IPR039420">
    <property type="entry name" value="WalR-like"/>
</dbReference>
<dbReference type="InterPro" id="IPR016032">
    <property type="entry name" value="Sig_transdc_resp-reg_C-effctor"/>
</dbReference>
<feature type="domain" description="HTH luxR-type" evidence="7">
    <location>
        <begin position="194"/>
        <end position="259"/>
    </location>
</feature>
<dbReference type="InterPro" id="IPR011006">
    <property type="entry name" value="CheY-like_superfamily"/>
</dbReference>
<keyword evidence="4" id="KW-0804">Transcription</keyword>
<keyword evidence="1 5" id="KW-0597">Phosphoprotein</keyword>
<dbReference type="Pfam" id="PF00196">
    <property type="entry name" value="GerE"/>
    <property type="match status" value="1"/>
</dbReference>
<evidence type="ECO:0000256" key="3">
    <source>
        <dbReference type="ARBA" id="ARBA00023125"/>
    </source>
</evidence>
<evidence type="ECO:0000256" key="6">
    <source>
        <dbReference type="SAM" id="Coils"/>
    </source>
</evidence>
<reference evidence="9" key="1">
    <citation type="submission" date="2020-10" db="EMBL/GenBank/DDBJ databases">
        <authorList>
            <person name="Gilroy R."/>
        </authorList>
    </citation>
    <scope>NUCLEOTIDE SEQUENCE</scope>
    <source>
        <strain evidence="9">ChiGjej1B1-2707</strain>
    </source>
</reference>
<dbReference type="InterPro" id="IPR001789">
    <property type="entry name" value="Sig_transdc_resp-reg_receiver"/>
</dbReference>
<proteinExistence type="predicted"/>
<keyword evidence="2" id="KW-0805">Transcription regulation</keyword>
<feature type="coiled-coil region" evidence="6">
    <location>
        <begin position="19"/>
        <end position="46"/>
    </location>
</feature>
<dbReference type="PANTHER" id="PTHR43214:SF24">
    <property type="entry name" value="TRANSCRIPTIONAL REGULATORY PROTEIN NARL-RELATED"/>
    <property type="match status" value="1"/>
</dbReference>
<protein>
    <submittedName>
        <fullName evidence="9">Response regulator transcription factor</fullName>
    </submittedName>
</protein>
<dbReference type="AlphaFoldDB" id="A0A9D0ZZ52"/>
<dbReference type="GO" id="GO:0006355">
    <property type="term" value="P:regulation of DNA-templated transcription"/>
    <property type="evidence" value="ECO:0007669"/>
    <property type="project" value="InterPro"/>
</dbReference>
<keyword evidence="6" id="KW-0175">Coiled coil</keyword>
<sequence length="268" mass="28990">MAKESEPLLGGTELYTQAYREVQQRLREQSAAAARAADEAAQAKDDVRVLVVDDQDLVRSGFRLVLSSYDHVKVVGEAGDGREAVEKARELLPDVVLMDIRMPVENGIDATAEIMADSALSGVRVLILTTFDIDEYVYDALSAGASGFMLKDAEPDDIVDAIDVVARGDALIQPSITRRLIETFVSSRPHRARASASLSVLTEREREILTLVAHGLTNDEIAGKLVISPATVKTHVARVMSKLGAHDRAQLVVLAYENGLVTPGRAES</sequence>
<dbReference type="Proteomes" id="UP000824261">
    <property type="component" value="Unassembled WGS sequence"/>
</dbReference>
<gene>
    <name evidence="9" type="ORF">IAA69_00940</name>
</gene>
<evidence type="ECO:0000256" key="2">
    <source>
        <dbReference type="ARBA" id="ARBA00023015"/>
    </source>
</evidence>
<accession>A0A9D0ZZ52</accession>
<evidence type="ECO:0000259" key="7">
    <source>
        <dbReference type="PROSITE" id="PS50043"/>
    </source>
</evidence>
<dbReference type="Pfam" id="PF00072">
    <property type="entry name" value="Response_reg"/>
    <property type="match status" value="1"/>
</dbReference>
<keyword evidence="3" id="KW-0238">DNA-binding</keyword>
<dbReference type="PANTHER" id="PTHR43214">
    <property type="entry name" value="TWO-COMPONENT RESPONSE REGULATOR"/>
    <property type="match status" value="1"/>
</dbReference>
<dbReference type="PROSITE" id="PS00622">
    <property type="entry name" value="HTH_LUXR_1"/>
    <property type="match status" value="1"/>
</dbReference>
<comment type="caution">
    <text evidence="9">The sequence shown here is derived from an EMBL/GenBank/DDBJ whole genome shotgun (WGS) entry which is preliminary data.</text>
</comment>